<dbReference type="SMART" id="SM00353">
    <property type="entry name" value="HLH"/>
    <property type="match status" value="1"/>
</dbReference>
<keyword evidence="3" id="KW-0804">Transcription</keyword>
<dbReference type="PANTHER" id="PTHR45959:SF51">
    <property type="entry name" value="BASIC HELIX LOOP HELIX (BHLH) DNA-BINDING FAMILY PROTEIN"/>
    <property type="match status" value="1"/>
</dbReference>
<protein>
    <submittedName>
        <fullName evidence="8">Transcription factor MYC2</fullName>
    </submittedName>
</protein>
<dbReference type="InterPro" id="IPR052610">
    <property type="entry name" value="bHLH_transcription_regulator"/>
</dbReference>
<sequence>MNGTNLHTSMDASEPSWFSDLLLLETDDCNLFRQCLEDDEELLSLEIASALENLQPPQHQQPLSLESHMLYSETTNLNIKQFKTNFCGWNSSLNSTKHFSPNLSSSSSSSSSPPSQIMFLDNSNSFSVENTHFQGIVSAALNPQPNKGVSVSTPETGKRSSENLNYETKGPKGHGSSKISGGHSRDHIIAERKRRENMSQGLIALAALIPGLKKMDKASVLGEAIKYVKELQERLKILEEKNNKNRDEKSVVVMVKKSWLSYHDGSPSAAADGDRCFRESLPRVEARVSDNDVLLRIHCQNRKGLLLKILVEIQNLHLFVVNSSVLSFGESIIDITIVAQMGTEYKLTVNDLVKNLRMATLKSMS</sequence>
<accession>A0A4D6LSW0</accession>
<evidence type="ECO:0000256" key="4">
    <source>
        <dbReference type="ARBA" id="ARBA00023242"/>
    </source>
</evidence>
<dbReference type="GO" id="GO:0046983">
    <property type="term" value="F:protein dimerization activity"/>
    <property type="evidence" value="ECO:0007669"/>
    <property type="project" value="InterPro"/>
</dbReference>
<evidence type="ECO:0000313" key="8">
    <source>
        <dbReference type="EMBL" id="QCD91448.1"/>
    </source>
</evidence>
<evidence type="ECO:0000256" key="6">
    <source>
        <dbReference type="SAM" id="MobiDB-lite"/>
    </source>
</evidence>
<dbReference type="InterPro" id="IPR011598">
    <property type="entry name" value="bHLH_dom"/>
</dbReference>
<feature type="region of interest" description="Disordered" evidence="6">
    <location>
        <begin position="139"/>
        <end position="184"/>
    </location>
</feature>
<dbReference type="Proteomes" id="UP000501690">
    <property type="component" value="Linkage Group LG4"/>
</dbReference>
<name>A0A4D6LSW0_VIGUN</name>
<feature type="domain" description="BHLH" evidence="7">
    <location>
        <begin position="182"/>
        <end position="231"/>
    </location>
</feature>
<organism evidence="8 9">
    <name type="scientific">Vigna unguiculata</name>
    <name type="common">Cowpea</name>
    <dbReference type="NCBI Taxonomy" id="3917"/>
    <lineage>
        <taxon>Eukaryota</taxon>
        <taxon>Viridiplantae</taxon>
        <taxon>Streptophyta</taxon>
        <taxon>Embryophyta</taxon>
        <taxon>Tracheophyta</taxon>
        <taxon>Spermatophyta</taxon>
        <taxon>Magnoliopsida</taxon>
        <taxon>eudicotyledons</taxon>
        <taxon>Gunneridae</taxon>
        <taxon>Pentapetalae</taxon>
        <taxon>rosids</taxon>
        <taxon>fabids</taxon>
        <taxon>Fabales</taxon>
        <taxon>Fabaceae</taxon>
        <taxon>Papilionoideae</taxon>
        <taxon>50 kb inversion clade</taxon>
        <taxon>NPAAA clade</taxon>
        <taxon>indigoferoid/millettioid clade</taxon>
        <taxon>Phaseoleae</taxon>
        <taxon>Vigna</taxon>
    </lineage>
</organism>
<dbReference type="Pfam" id="PF00010">
    <property type="entry name" value="HLH"/>
    <property type="match status" value="1"/>
</dbReference>
<evidence type="ECO:0000256" key="3">
    <source>
        <dbReference type="ARBA" id="ARBA00023163"/>
    </source>
</evidence>
<dbReference type="AlphaFoldDB" id="A0A4D6LSW0"/>
<keyword evidence="9" id="KW-1185">Reference proteome</keyword>
<evidence type="ECO:0000259" key="7">
    <source>
        <dbReference type="PROSITE" id="PS50888"/>
    </source>
</evidence>
<gene>
    <name evidence="8" type="ORF">DEO72_LG4g2413</name>
</gene>
<dbReference type="Gene3D" id="4.10.280.10">
    <property type="entry name" value="Helix-loop-helix DNA-binding domain"/>
    <property type="match status" value="1"/>
</dbReference>
<dbReference type="Pfam" id="PF22754">
    <property type="entry name" value="bHLH-TF_ACT-like_plant"/>
    <property type="match status" value="1"/>
</dbReference>
<evidence type="ECO:0000256" key="1">
    <source>
        <dbReference type="ARBA" id="ARBA00004123"/>
    </source>
</evidence>
<proteinExistence type="predicted"/>
<comment type="subcellular location">
    <subcellularLocation>
        <location evidence="1">Nucleus</location>
    </subcellularLocation>
</comment>
<evidence type="ECO:0000313" key="9">
    <source>
        <dbReference type="Proteomes" id="UP000501690"/>
    </source>
</evidence>
<feature type="coiled-coil region" evidence="5">
    <location>
        <begin position="221"/>
        <end position="248"/>
    </location>
</feature>
<dbReference type="SUPFAM" id="SSF47459">
    <property type="entry name" value="HLH, helix-loop-helix DNA-binding domain"/>
    <property type="match status" value="1"/>
</dbReference>
<keyword evidence="5" id="KW-0175">Coiled coil</keyword>
<dbReference type="EMBL" id="CP039348">
    <property type="protein sequence ID" value="QCD91448.1"/>
    <property type="molecule type" value="Genomic_DNA"/>
</dbReference>
<dbReference type="Gramene" id="Vigun02g155100.1.v1.2">
    <property type="protein sequence ID" value="Vigun02g155100.1.v1.2"/>
    <property type="gene ID" value="Vigun02g155100.v1.2"/>
</dbReference>
<reference evidence="8 9" key="1">
    <citation type="submission" date="2019-04" db="EMBL/GenBank/DDBJ databases">
        <title>An improved genome assembly and genetic linkage map for asparagus bean, Vigna unguiculata ssp. sesquipedialis.</title>
        <authorList>
            <person name="Xia Q."/>
            <person name="Zhang R."/>
            <person name="Dong Y."/>
        </authorList>
    </citation>
    <scope>NUCLEOTIDE SEQUENCE [LARGE SCALE GENOMIC DNA]</scope>
    <source>
        <tissue evidence="8">Leaf</tissue>
    </source>
</reference>
<dbReference type="GO" id="GO:0005634">
    <property type="term" value="C:nucleus"/>
    <property type="evidence" value="ECO:0007669"/>
    <property type="project" value="UniProtKB-SubCell"/>
</dbReference>
<dbReference type="GO" id="GO:0080090">
    <property type="term" value="P:regulation of primary metabolic process"/>
    <property type="evidence" value="ECO:0007669"/>
    <property type="project" value="UniProtKB-ARBA"/>
</dbReference>
<feature type="compositionally biased region" description="Polar residues" evidence="6">
    <location>
        <begin position="141"/>
        <end position="155"/>
    </location>
</feature>
<dbReference type="PROSITE" id="PS50888">
    <property type="entry name" value="BHLH"/>
    <property type="match status" value="1"/>
</dbReference>
<evidence type="ECO:0000256" key="5">
    <source>
        <dbReference type="SAM" id="Coils"/>
    </source>
</evidence>
<evidence type="ECO:0000256" key="2">
    <source>
        <dbReference type="ARBA" id="ARBA00023015"/>
    </source>
</evidence>
<dbReference type="InterPro" id="IPR054502">
    <property type="entry name" value="bHLH-TF_ACT-like_plant"/>
</dbReference>
<dbReference type="OrthoDB" id="690068at2759"/>
<keyword evidence="4" id="KW-0539">Nucleus</keyword>
<keyword evidence="2" id="KW-0805">Transcription regulation</keyword>
<dbReference type="InterPro" id="IPR036638">
    <property type="entry name" value="HLH_DNA-bd_sf"/>
</dbReference>
<dbReference type="PANTHER" id="PTHR45959">
    <property type="entry name" value="BHLH TRANSCRIPTION FACTOR"/>
    <property type="match status" value="1"/>
</dbReference>